<proteinExistence type="predicted"/>
<protein>
    <submittedName>
        <fullName evidence="1">Transcriptional regulator</fullName>
    </submittedName>
</protein>
<gene>
    <name evidence="1" type="ORF">AWE51_07355</name>
</gene>
<dbReference type="PANTHER" id="PTHR35802">
    <property type="entry name" value="PROTEASE SYNTHASE AND SPORULATION PROTEIN PAI 2"/>
    <property type="match status" value="1"/>
</dbReference>
<dbReference type="Pfam" id="PF04299">
    <property type="entry name" value="FMN_bind_2"/>
    <property type="match status" value="1"/>
</dbReference>
<dbReference type="OrthoDB" id="9794948at2"/>
<dbReference type="InterPro" id="IPR007396">
    <property type="entry name" value="TR_PAI2-type"/>
</dbReference>
<evidence type="ECO:0000313" key="1">
    <source>
        <dbReference type="EMBL" id="KZS40760.1"/>
    </source>
</evidence>
<dbReference type="RefSeq" id="WP_066314503.1">
    <property type="nucleotide sequence ID" value="NZ_CANLSS010000008.1"/>
</dbReference>
<keyword evidence="2" id="KW-1185">Reference proteome</keyword>
<dbReference type="Proteomes" id="UP000076715">
    <property type="component" value="Unassembled WGS sequence"/>
</dbReference>
<accession>A0A163AS71</accession>
<dbReference type="STRING" id="1642818.AWE51_07355"/>
<dbReference type="PIRSF" id="PIRSF010372">
    <property type="entry name" value="PaiB"/>
    <property type="match status" value="1"/>
</dbReference>
<reference evidence="1 2" key="1">
    <citation type="submission" date="2016-01" db="EMBL/GenBank/DDBJ databases">
        <title>The draft genome sequence of Aquimarina sp. RZW4-3-2.</title>
        <authorList>
            <person name="Wang Y."/>
        </authorList>
    </citation>
    <scope>NUCLEOTIDE SEQUENCE [LARGE SCALE GENOMIC DNA]</scope>
    <source>
        <strain evidence="1 2">RZW4-3-2</strain>
    </source>
</reference>
<dbReference type="EMBL" id="LQRT01000013">
    <property type="protein sequence ID" value="KZS40760.1"/>
    <property type="molecule type" value="Genomic_DNA"/>
</dbReference>
<organism evidence="1 2">
    <name type="scientific">Aquimarina aggregata</name>
    <dbReference type="NCBI Taxonomy" id="1642818"/>
    <lineage>
        <taxon>Bacteria</taxon>
        <taxon>Pseudomonadati</taxon>
        <taxon>Bacteroidota</taxon>
        <taxon>Flavobacteriia</taxon>
        <taxon>Flavobacteriales</taxon>
        <taxon>Flavobacteriaceae</taxon>
        <taxon>Aquimarina</taxon>
    </lineage>
</organism>
<sequence>MYPPKHHQDYNPENSKEVAKSYPFSVLVSAENKTPFITHAPLVFHGEKLIGHIDKNNPHIRLLKDGYPITAIFQGPQTYISPSIYTTKQLPTWNYIIAHATGTVTELRDTDAIKKSIVTMTEFLEAPHQKFILDLDDTRMDRLVPYIHCFEIEVEHWEGKFKLSQDKVPSDIENAKQELILNNQKDVANFVNKLFEQHF</sequence>
<dbReference type="Gene3D" id="2.30.110.10">
    <property type="entry name" value="Electron Transport, Fmn-binding Protein, Chain A"/>
    <property type="match status" value="1"/>
</dbReference>
<name>A0A163AS71_9FLAO</name>
<dbReference type="SUPFAM" id="SSF50475">
    <property type="entry name" value="FMN-binding split barrel"/>
    <property type="match status" value="1"/>
</dbReference>
<dbReference type="PANTHER" id="PTHR35802:SF1">
    <property type="entry name" value="PROTEASE SYNTHASE AND SPORULATION PROTEIN PAI 2"/>
    <property type="match status" value="1"/>
</dbReference>
<dbReference type="InterPro" id="IPR012349">
    <property type="entry name" value="Split_barrel_FMN-bd"/>
</dbReference>
<comment type="caution">
    <text evidence="1">The sequence shown here is derived from an EMBL/GenBank/DDBJ whole genome shotgun (WGS) entry which is preliminary data.</text>
</comment>
<evidence type="ECO:0000313" key="2">
    <source>
        <dbReference type="Proteomes" id="UP000076715"/>
    </source>
</evidence>
<dbReference type="AlphaFoldDB" id="A0A163AS71"/>